<dbReference type="Gene3D" id="2.10.109.10">
    <property type="entry name" value="Umud Fragment, subunit A"/>
    <property type="match status" value="2"/>
</dbReference>
<feature type="transmembrane region" description="Helical" evidence="4">
    <location>
        <begin position="52"/>
        <end position="71"/>
    </location>
</feature>
<comment type="caution">
    <text evidence="4">Lacks conserved residue(s) required for the propagation of feature annotation.</text>
</comment>
<feature type="domain" description="Peptidase S26" evidence="5">
    <location>
        <begin position="412"/>
        <end position="476"/>
    </location>
</feature>
<dbReference type="NCBIfam" id="TIGR02227">
    <property type="entry name" value="sigpep_I_bact"/>
    <property type="match status" value="1"/>
</dbReference>
<feature type="transmembrane region" description="Helical" evidence="4">
    <location>
        <begin position="124"/>
        <end position="143"/>
    </location>
</feature>
<dbReference type="PRINTS" id="PR00727">
    <property type="entry name" value="LEADERPTASE"/>
</dbReference>
<keyword evidence="4" id="KW-1133">Transmembrane helix</keyword>
<feature type="transmembrane region" description="Helical" evidence="4">
    <location>
        <begin position="6"/>
        <end position="24"/>
    </location>
</feature>
<dbReference type="RefSeq" id="WP_128193741.1">
    <property type="nucleotide sequence ID" value="NZ_SACJ01000002.1"/>
</dbReference>
<dbReference type="EMBL" id="SACJ01000002">
    <property type="protein sequence ID" value="RVT78540.1"/>
    <property type="molecule type" value="Genomic_DNA"/>
</dbReference>
<dbReference type="AlphaFoldDB" id="A0A437L0T0"/>
<evidence type="ECO:0000313" key="6">
    <source>
        <dbReference type="EMBL" id="RVT78540.1"/>
    </source>
</evidence>
<protein>
    <recommendedName>
        <fullName evidence="2 4">Signal peptidase I</fullName>
        <ecNumber evidence="4">3.4.21.89</ecNumber>
    </recommendedName>
</protein>
<organism evidence="6 7">
    <name type="scientific">Flavobacterium sufflavum</name>
    <dbReference type="NCBI Taxonomy" id="1921138"/>
    <lineage>
        <taxon>Bacteria</taxon>
        <taxon>Pseudomonadati</taxon>
        <taxon>Bacteroidota</taxon>
        <taxon>Flavobacteriia</taxon>
        <taxon>Flavobacteriales</taxon>
        <taxon>Flavobacteriaceae</taxon>
        <taxon>Flavobacterium</taxon>
    </lineage>
</organism>
<feature type="transmembrane region" description="Helical" evidence="4">
    <location>
        <begin position="504"/>
        <end position="521"/>
    </location>
</feature>
<evidence type="ECO:0000256" key="1">
    <source>
        <dbReference type="ARBA" id="ARBA00009370"/>
    </source>
</evidence>
<feature type="domain" description="Peptidase S26" evidence="5">
    <location>
        <begin position="123"/>
        <end position="301"/>
    </location>
</feature>
<comment type="similarity">
    <text evidence="1 4">Belongs to the peptidase S26 family.</text>
</comment>
<evidence type="ECO:0000256" key="2">
    <source>
        <dbReference type="ARBA" id="ARBA00019232"/>
    </source>
</evidence>
<name>A0A437L0T0_9FLAO</name>
<dbReference type="OrthoDB" id="9802919at2"/>
<dbReference type="SUPFAM" id="SSF51306">
    <property type="entry name" value="LexA/Signal peptidase"/>
    <property type="match status" value="1"/>
</dbReference>
<keyword evidence="4" id="KW-0812">Transmembrane</keyword>
<proteinExistence type="inferred from homology"/>
<dbReference type="GO" id="GO:0006465">
    <property type="term" value="P:signal peptide processing"/>
    <property type="evidence" value="ECO:0007669"/>
    <property type="project" value="InterPro"/>
</dbReference>
<keyword evidence="4" id="KW-0472">Membrane</keyword>
<dbReference type="PANTHER" id="PTHR43390:SF1">
    <property type="entry name" value="CHLOROPLAST PROCESSING PEPTIDASE"/>
    <property type="match status" value="1"/>
</dbReference>
<keyword evidence="7" id="KW-1185">Reference proteome</keyword>
<feature type="active site" evidence="3">
    <location>
        <position position="265"/>
    </location>
</feature>
<dbReference type="InterPro" id="IPR036286">
    <property type="entry name" value="LexA/Signal_pep-like_sf"/>
</dbReference>
<evidence type="ECO:0000259" key="5">
    <source>
        <dbReference type="Pfam" id="PF10502"/>
    </source>
</evidence>
<dbReference type="Pfam" id="PF18936">
    <property type="entry name" value="DUF5684"/>
    <property type="match status" value="1"/>
</dbReference>
<dbReference type="InterPro" id="IPR019533">
    <property type="entry name" value="Peptidase_S26"/>
</dbReference>
<dbReference type="CDD" id="cd06530">
    <property type="entry name" value="S26_SPase_I"/>
    <property type="match status" value="1"/>
</dbReference>
<keyword evidence="4" id="KW-0645">Protease</keyword>
<dbReference type="GO" id="GO:0004252">
    <property type="term" value="F:serine-type endopeptidase activity"/>
    <property type="evidence" value="ECO:0007669"/>
    <property type="project" value="InterPro"/>
</dbReference>
<evidence type="ECO:0000256" key="4">
    <source>
        <dbReference type="RuleBase" id="RU362042"/>
    </source>
</evidence>
<accession>A0A437L0T0</accession>
<dbReference type="GO" id="GO:0016020">
    <property type="term" value="C:membrane"/>
    <property type="evidence" value="ECO:0007669"/>
    <property type="project" value="UniProtKB-SubCell"/>
</dbReference>
<evidence type="ECO:0000313" key="7">
    <source>
        <dbReference type="Proteomes" id="UP000285211"/>
    </source>
</evidence>
<keyword evidence="4 6" id="KW-0378">Hydrolase</keyword>
<dbReference type="Proteomes" id="UP000285211">
    <property type="component" value="Unassembled WGS sequence"/>
</dbReference>
<dbReference type="GO" id="GO:0009003">
    <property type="term" value="F:signal peptidase activity"/>
    <property type="evidence" value="ECO:0007669"/>
    <property type="project" value="UniProtKB-EC"/>
</dbReference>
<feature type="transmembrane region" description="Helical" evidence="4">
    <location>
        <begin position="83"/>
        <end position="103"/>
    </location>
</feature>
<comment type="subcellular location">
    <subcellularLocation>
        <location evidence="4">Membrane</location>
        <topology evidence="4">Single-pass type II membrane protein</topology>
    </subcellularLocation>
</comment>
<dbReference type="InterPro" id="IPR043739">
    <property type="entry name" value="DUF5684"/>
</dbReference>
<dbReference type="Pfam" id="PF10502">
    <property type="entry name" value="Peptidase_S26"/>
    <property type="match status" value="2"/>
</dbReference>
<reference evidence="6 7" key="1">
    <citation type="submission" date="2019-01" db="EMBL/GenBank/DDBJ databases">
        <authorList>
            <person name="Chen W.-M."/>
        </authorList>
    </citation>
    <scope>NUCLEOTIDE SEQUENCE [LARGE SCALE GENOMIC DNA]</scope>
    <source>
        <strain evidence="6 7">BBQ-12</strain>
    </source>
</reference>
<dbReference type="EC" id="3.4.21.89" evidence="4"/>
<feature type="active site" evidence="3">
    <location>
        <position position="152"/>
    </location>
</feature>
<comment type="caution">
    <text evidence="6">The sequence shown here is derived from an EMBL/GenBank/DDBJ whole genome shotgun (WGS) entry which is preliminary data.</text>
</comment>
<dbReference type="PANTHER" id="PTHR43390">
    <property type="entry name" value="SIGNAL PEPTIDASE I"/>
    <property type="match status" value="1"/>
</dbReference>
<comment type="catalytic activity">
    <reaction evidence="4">
        <text>Cleavage of hydrophobic, N-terminal signal or leader sequences from secreted and periplasmic proteins.</text>
        <dbReference type="EC" id="3.4.21.89"/>
    </reaction>
</comment>
<sequence>MSKLLILFIIIQLIHFFCTFKLYVKAGRKSWEALIPIYNSVILMQIINRPKWWVFLFFIPVINLIMFAVVWVETIRSFGKNSIYHTLLVIFTFGFYIAYLNYTSDKLEYNTNRNLKPKSGVEETVSSLLFAVVVATIIHTYFIQPFTIPTSSLEKSLLVGDYLFVSKFHYGARIPMTTVALPMVHDTIPFLKKKSYLFDDDISKKESSLKNLFQLPYMRLPGIQKIERNDIVVFNQPADTLLDMNNFNPDRNYYKPIDKKTNLVKRCVGISGDTLEIKNGYVFINGQPSKMPDRAKLQFSYTIKFKTQFSSYEQVSNLLKSYDITDGIAYDPKSGDYFVQATKEAASKARNNPYIENLELRKDKNGFRNLKTFPHNINYNWNADYYGPIYIPEKGKTIAINVDILPLYKRLITEYEGHKLRIKGNQIFIDGNLTTTYTFKQDYYWMMGDNRDNSIDARFWGFVPFDHIVGKPIFIWLSWNNDGKGIHKIRWNRMFTTVGGNGEPISYFIYFIIAVIIFIGYDKYRKKQKI</sequence>
<dbReference type="InterPro" id="IPR000223">
    <property type="entry name" value="Pept_S26A_signal_pept_1"/>
</dbReference>
<gene>
    <name evidence="6" type="primary">lepB</name>
    <name evidence="6" type="ORF">EOD40_04710</name>
</gene>
<evidence type="ECO:0000256" key="3">
    <source>
        <dbReference type="PIRSR" id="PIRSR600223-1"/>
    </source>
</evidence>